<dbReference type="GO" id="GO:0008170">
    <property type="term" value="F:N-methyltransferase activity"/>
    <property type="evidence" value="ECO:0007669"/>
    <property type="project" value="InterPro"/>
</dbReference>
<dbReference type="InterPro" id="IPR001091">
    <property type="entry name" value="RM_Methyltransferase"/>
</dbReference>
<evidence type="ECO:0000256" key="4">
    <source>
        <dbReference type="ARBA" id="ARBA00022747"/>
    </source>
</evidence>
<dbReference type="OrthoDB" id="9773571at2"/>
<evidence type="ECO:0000256" key="3">
    <source>
        <dbReference type="ARBA" id="ARBA00022679"/>
    </source>
</evidence>
<evidence type="ECO:0000313" key="7">
    <source>
        <dbReference type="EMBL" id="MVB11060.1"/>
    </source>
</evidence>
<keyword evidence="2 7" id="KW-0489">Methyltransferase</keyword>
<organism evidence="7 8">
    <name type="scientific">Caproicibacter fermentans</name>
    <dbReference type="NCBI Taxonomy" id="2576756"/>
    <lineage>
        <taxon>Bacteria</taxon>
        <taxon>Bacillati</taxon>
        <taxon>Bacillota</taxon>
        <taxon>Clostridia</taxon>
        <taxon>Eubacteriales</taxon>
        <taxon>Acutalibacteraceae</taxon>
        <taxon>Caproicibacter</taxon>
    </lineage>
</organism>
<dbReference type="GO" id="GO:0003677">
    <property type="term" value="F:DNA binding"/>
    <property type="evidence" value="ECO:0007669"/>
    <property type="project" value="InterPro"/>
</dbReference>
<feature type="domain" description="DNA methylase N-4/N-6" evidence="6">
    <location>
        <begin position="135"/>
        <end position="214"/>
    </location>
</feature>
<dbReference type="GO" id="GO:0032259">
    <property type="term" value="P:methylation"/>
    <property type="evidence" value="ECO:0007669"/>
    <property type="project" value="UniProtKB-KW"/>
</dbReference>
<dbReference type="InterPro" id="IPR029063">
    <property type="entry name" value="SAM-dependent_MTases_sf"/>
</dbReference>
<dbReference type="AlphaFoldDB" id="A0A6N8HZV8"/>
<proteinExistence type="inferred from homology"/>
<evidence type="ECO:0000259" key="6">
    <source>
        <dbReference type="Pfam" id="PF01555"/>
    </source>
</evidence>
<dbReference type="EMBL" id="VWXL01000052">
    <property type="protein sequence ID" value="MVB11060.1"/>
    <property type="molecule type" value="Genomic_DNA"/>
</dbReference>
<dbReference type="GO" id="GO:0009307">
    <property type="term" value="P:DNA restriction-modification system"/>
    <property type="evidence" value="ECO:0007669"/>
    <property type="project" value="UniProtKB-KW"/>
</dbReference>
<reference evidence="7 8" key="1">
    <citation type="submission" date="2019-09" db="EMBL/GenBank/DDBJ databases">
        <title>Genome sequence of Clostridium sp. EA1.</title>
        <authorList>
            <person name="Poehlein A."/>
            <person name="Bengelsdorf F.R."/>
            <person name="Daniel R."/>
        </authorList>
    </citation>
    <scope>NUCLEOTIDE SEQUENCE [LARGE SCALE GENOMIC DNA]</scope>
    <source>
        <strain evidence="7 8">EA1</strain>
    </source>
</reference>
<evidence type="ECO:0000256" key="5">
    <source>
        <dbReference type="RuleBase" id="RU362026"/>
    </source>
</evidence>
<dbReference type="PRINTS" id="PR00508">
    <property type="entry name" value="S21N4MTFRASE"/>
</dbReference>
<protein>
    <recommendedName>
        <fullName evidence="5">Methyltransferase</fullName>
        <ecNumber evidence="5">2.1.1.-</ecNumber>
    </recommendedName>
</protein>
<evidence type="ECO:0000313" key="8">
    <source>
        <dbReference type="Proteomes" id="UP000469440"/>
    </source>
</evidence>
<evidence type="ECO:0000256" key="2">
    <source>
        <dbReference type="ARBA" id="ARBA00022603"/>
    </source>
</evidence>
<dbReference type="Pfam" id="PF01555">
    <property type="entry name" value="N6_N4_Mtase"/>
    <property type="match status" value="1"/>
</dbReference>
<accession>A0A6N8HZV8</accession>
<dbReference type="InterPro" id="IPR002052">
    <property type="entry name" value="DNA_methylase_N6_adenine_CS"/>
</dbReference>
<dbReference type="SUPFAM" id="SSF53335">
    <property type="entry name" value="S-adenosyl-L-methionine-dependent methyltransferases"/>
    <property type="match status" value="1"/>
</dbReference>
<keyword evidence="8" id="KW-1185">Reference proteome</keyword>
<comment type="caution">
    <text evidence="7">The sequence shown here is derived from an EMBL/GenBank/DDBJ whole genome shotgun (WGS) entry which is preliminary data.</text>
</comment>
<evidence type="ECO:0000256" key="1">
    <source>
        <dbReference type="ARBA" id="ARBA00006594"/>
    </source>
</evidence>
<gene>
    <name evidence="7" type="ORF">CAFE_17620</name>
</gene>
<keyword evidence="4" id="KW-0680">Restriction system</keyword>
<keyword evidence="3" id="KW-0808">Transferase</keyword>
<dbReference type="PROSITE" id="PS00092">
    <property type="entry name" value="N6_MTASE"/>
    <property type="match status" value="1"/>
</dbReference>
<dbReference type="EC" id="2.1.1.-" evidence="5"/>
<sequence length="233" mass="27437">MLELNHFYNMDCMDGMKRFPEKYFELAIVDPPYFDGPNKRGYYGKKINTLNIRRVDYPKIQSWDLPTEKYFEELVRVSKNQIVWGCNYFHHQFGPGRIVWDKCNGESSFSDCEIAYCSLHDSVRLFRYMWNGMMQGKSISEGWIQQGNKQKNEVRIHPCQKPIALYDWILTTYAKPGWKILDTHVGSASSLISCFNNGFDYVGFEIDPVIYQLASDRVETMMAQQSFFRRNAF</sequence>
<dbReference type="Proteomes" id="UP000469440">
    <property type="component" value="Unassembled WGS sequence"/>
</dbReference>
<dbReference type="InterPro" id="IPR002941">
    <property type="entry name" value="DNA_methylase_N4/N6"/>
</dbReference>
<name>A0A6N8HZV8_9FIRM</name>
<dbReference type="Gene3D" id="3.40.50.150">
    <property type="entry name" value="Vaccinia Virus protein VP39"/>
    <property type="match status" value="1"/>
</dbReference>
<comment type="similarity">
    <text evidence="1 5">Belongs to the N(4)/N(6)-methyltransferase family.</text>
</comment>